<organism evidence="4 5">
    <name type="scientific">Trebonia kvetii</name>
    <dbReference type="NCBI Taxonomy" id="2480626"/>
    <lineage>
        <taxon>Bacteria</taxon>
        <taxon>Bacillati</taxon>
        <taxon>Actinomycetota</taxon>
        <taxon>Actinomycetes</taxon>
        <taxon>Streptosporangiales</taxon>
        <taxon>Treboniaceae</taxon>
        <taxon>Trebonia</taxon>
    </lineage>
</organism>
<dbReference type="Proteomes" id="UP000460272">
    <property type="component" value="Unassembled WGS sequence"/>
</dbReference>
<evidence type="ECO:0000259" key="3">
    <source>
        <dbReference type="PROSITE" id="PS51186"/>
    </source>
</evidence>
<keyword evidence="2" id="KW-0012">Acyltransferase</keyword>
<comment type="caution">
    <text evidence="4">The sequence shown here is derived from an EMBL/GenBank/DDBJ whole genome shotgun (WGS) entry which is preliminary data.</text>
</comment>
<dbReference type="InterPro" id="IPR016181">
    <property type="entry name" value="Acyl_CoA_acyltransferase"/>
</dbReference>
<dbReference type="RefSeq" id="WP_145854465.1">
    <property type="nucleotide sequence ID" value="NZ_RPFW01000003.1"/>
</dbReference>
<sequence length="165" mass="18302">MEDVYPRDVAIRPVAENDRPTVAWLTTQLWGAPEVVVHDDVFHPAELPGFIAERAGRIAGLVTFEVRPGVLEIVTINALNLYQGIGTLLIEAVRAEAKRLGCHEVTLTTTNDNVGALRFYQRRGFRLAALRPGAVDRSRQHKPEIPRTGDFGIPLRDEIDLSCPV</sequence>
<dbReference type="CDD" id="cd04301">
    <property type="entry name" value="NAT_SF"/>
    <property type="match status" value="1"/>
</dbReference>
<keyword evidence="1 4" id="KW-0808">Transferase</keyword>
<dbReference type="PROSITE" id="PS51186">
    <property type="entry name" value="GNAT"/>
    <property type="match status" value="1"/>
</dbReference>
<proteinExistence type="predicted"/>
<protein>
    <submittedName>
        <fullName evidence="4">GNAT family N-acetyltransferase</fullName>
    </submittedName>
</protein>
<evidence type="ECO:0000313" key="5">
    <source>
        <dbReference type="Proteomes" id="UP000460272"/>
    </source>
</evidence>
<accession>A0A6P2BZC7</accession>
<dbReference type="GO" id="GO:0016747">
    <property type="term" value="F:acyltransferase activity, transferring groups other than amino-acyl groups"/>
    <property type="evidence" value="ECO:0007669"/>
    <property type="project" value="InterPro"/>
</dbReference>
<dbReference type="InterPro" id="IPR050832">
    <property type="entry name" value="Bact_Acetyltransf"/>
</dbReference>
<dbReference type="EMBL" id="RPFW01000003">
    <property type="protein sequence ID" value="TVZ04472.1"/>
    <property type="molecule type" value="Genomic_DNA"/>
</dbReference>
<dbReference type="Pfam" id="PF00583">
    <property type="entry name" value="Acetyltransf_1"/>
    <property type="match status" value="1"/>
</dbReference>
<dbReference type="Gene3D" id="3.40.630.30">
    <property type="match status" value="1"/>
</dbReference>
<keyword evidence="5" id="KW-1185">Reference proteome</keyword>
<dbReference type="PANTHER" id="PTHR43877">
    <property type="entry name" value="AMINOALKYLPHOSPHONATE N-ACETYLTRANSFERASE-RELATED-RELATED"/>
    <property type="match status" value="1"/>
</dbReference>
<dbReference type="AlphaFoldDB" id="A0A6P2BZC7"/>
<reference evidence="4 5" key="1">
    <citation type="submission" date="2018-11" db="EMBL/GenBank/DDBJ databases">
        <title>Trebonia kvetii gen.nov., sp.nov., a novel acidophilic actinobacterium, and proposal of the new actinobacterial family Treboniaceae fam. nov.</title>
        <authorList>
            <person name="Rapoport D."/>
            <person name="Sagova-Mareckova M."/>
            <person name="Sedlacek I."/>
            <person name="Provaznik J."/>
            <person name="Kralova S."/>
            <person name="Pavlinic D."/>
            <person name="Benes V."/>
            <person name="Kopecky J."/>
        </authorList>
    </citation>
    <scope>NUCLEOTIDE SEQUENCE [LARGE SCALE GENOMIC DNA]</scope>
    <source>
        <strain evidence="4 5">15Tr583</strain>
    </source>
</reference>
<feature type="domain" description="N-acetyltransferase" evidence="3">
    <location>
        <begin position="9"/>
        <end position="160"/>
    </location>
</feature>
<name>A0A6P2BZC7_9ACTN</name>
<dbReference type="SUPFAM" id="SSF55729">
    <property type="entry name" value="Acyl-CoA N-acyltransferases (Nat)"/>
    <property type="match status" value="1"/>
</dbReference>
<dbReference type="OrthoDB" id="8018325at2"/>
<evidence type="ECO:0000256" key="1">
    <source>
        <dbReference type="ARBA" id="ARBA00022679"/>
    </source>
</evidence>
<dbReference type="InterPro" id="IPR000182">
    <property type="entry name" value="GNAT_dom"/>
</dbReference>
<gene>
    <name evidence="4" type="ORF">EAS64_19105</name>
</gene>
<evidence type="ECO:0000256" key="2">
    <source>
        <dbReference type="ARBA" id="ARBA00023315"/>
    </source>
</evidence>
<evidence type="ECO:0000313" key="4">
    <source>
        <dbReference type="EMBL" id="TVZ04472.1"/>
    </source>
</evidence>